<dbReference type="SUPFAM" id="SSF160104">
    <property type="entry name" value="Acetoacetate decarboxylase-like"/>
    <property type="match status" value="1"/>
</dbReference>
<sequence length="247" mass="27437">MVSLHMGWRHLLFANWPVAPEVVEPRIPDALAADTYDGQAWLSVVPYVNVDVRPAWVPSGLGVRLPELNLRTYVRPAESSVPVGMPAADPDRAPGVYFFSLDADGLPGVGLASVLGARLLHGLPYYLADIDCAATDGTVRFESRRRHPGARAARFRATYGPTGQQFRAERGSLSEFLTERYRFYAEDQRGAIRYADIRHPQWRLFGASADIAENTLFRANGFDRPDGDPICYYSPGLDVMASPSRRR</sequence>
<reference evidence="1 2" key="1">
    <citation type="journal article" date="2019" name="Int. J. Syst. Evol. Microbiol.">
        <title>The Global Catalogue of Microorganisms (GCM) 10K type strain sequencing project: providing services to taxonomists for standard genome sequencing and annotation.</title>
        <authorList>
            <consortium name="The Broad Institute Genomics Platform"/>
            <consortium name="The Broad Institute Genome Sequencing Center for Infectious Disease"/>
            <person name="Wu L."/>
            <person name="Ma J."/>
        </authorList>
    </citation>
    <scope>NUCLEOTIDE SEQUENCE [LARGE SCALE GENOMIC DNA]</scope>
    <source>
        <strain evidence="1 2">DT72</strain>
    </source>
</reference>
<dbReference type="Proteomes" id="UP001596407">
    <property type="component" value="Unassembled WGS sequence"/>
</dbReference>
<dbReference type="AlphaFoldDB" id="A0ABD5WN73"/>
<dbReference type="Pfam" id="PF09844">
    <property type="entry name" value="DUF2071"/>
    <property type="match status" value="1"/>
</dbReference>
<dbReference type="EMBL" id="JBHSZH010000005">
    <property type="protein sequence ID" value="MFC7080597.1"/>
    <property type="molecule type" value="Genomic_DNA"/>
</dbReference>
<dbReference type="PANTHER" id="PTHR39186:SF1">
    <property type="entry name" value="DUF2071 DOMAIN-CONTAINING PROTEIN"/>
    <property type="match status" value="1"/>
</dbReference>
<organism evidence="1 2">
    <name type="scientific">Halorussus caseinilyticus</name>
    <dbReference type="NCBI Taxonomy" id="3034025"/>
    <lineage>
        <taxon>Archaea</taxon>
        <taxon>Methanobacteriati</taxon>
        <taxon>Methanobacteriota</taxon>
        <taxon>Stenosarchaea group</taxon>
        <taxon>Halobacteria</taxon>
        <taxon>Halobacteriales</taxon>
        <taxon>Haladaptataceae</taxon>
        <taxon>Halorussus</taxon>
    </lineage>
</organism>
<dbReference type="GeneID" id="79302761"/>
<comment type="caution">
    <text evidence="1">The sequence shown here is derived from an EMBL/GenBank/DDBJ whole genome shotgun (WGS) entry which is preliminary data.</text>
</comment>
<protein>
    <submittedName>
        <fullName evidence="1">YqjF family protein</fullName>
    </submittedName>
</protein>
<dbReference type="InterPro" id="IPR018644">
    <property type="entry name" value="DUF2071"/>
</dbReference>
<evidence type="ECO:0000313" key="2">
    <source>
        <dbReference type="Proteomes" id="UP001596407"/>
    </source>
</evidence>
<evidence type="ECO:0000313" key="1">
    <source>
        <dbReference type="EMBL" id="MFC7080597.1"/>
    </source>
</evidence>
<dbReference type="PANTHER" id="PTHR39186">
    <property type="entry name" value="DUF2071 FAMILY PROTEIN"/>
    <property type="match status" value="1"/>
</dbReference>
<dbReference type="InterPro" id="IPR023375">
    <property type="entry name" value="ADC_dom_sf"/>
</dbReference>
<dbReference type="RefSeq" id="WP_276281551.1">
    <property type="nucleotide sequence ID" value="NZ_CP119809.1"/>
</dbReference>
<gene>
    <name evidence="1" type="ORF">ACFQJ6_11160</name>
</gene>
<keyword evidence="2" id="KW-1185">Reference proteome</keyword>
<proteinExistence type="predicted"/>
<name>A0ABD5WN73_9EURY</name>
<accession>A0ABD5WN73</accession>